<feature type="transmembrane region" description="Helical" evidence="1">
    <location>
        <begin position="87"/>
        <end position="114"/>
    </location>
</feature>
<keyword evidence="1" id="KW-1133">Transmembrane helix</keyword>
<feature type="transmembrane region" description="Helical" evidence="1">
    <location>
        <begin position="120"/>
        <end position="140"/>
    </location>
</feature>
<evidence type="ECO:0000313" key="3">
    <source>
        <dbReference type="Proteomes" id="UP000177682"/>
    </source>
</evidence>
<feature type="transmembrane region" description="Helical" evidence="1">
    <location>
        <begin position="59"/>
        <end position="80"/>
    </location>
</feature>
<evidence type="ECO:0000256" key="1">
    <source>
        <dbReference type="SAM" id="Phobius"/>
    </source>
</evidence>
<feature type="transmembrane region" description="Helical" evidence="1">
    <location>
        <begin position="21"/>
        <end position="39"/>
    </location>
</feature>
<protein>
    <submittedName>
        <fullName evidence="2">Uncharacterized protein</fullName>
    </submittedName>
</protein>
<reference evidence="2 3" key="1">
    <citation type="journal article" date="2016" name="Nat. Commun.">
        <title>Thousands of microbial genomes shed light on interconnected biogeochemical processes in an aquifer system.</title>
        <authorList>
            <person name="Anantharaman K."/>
            <person name="Brown C.T."/>
            <person name="Hug L.A."/>
            <person name="Sharon I."/>
            <person name="Castelle C.J."/>
            <person name="Probst A.J."/>
            <person name="Thomas B.C."/>
            <person name="Singh A."/>
            <person name="Wilkins M.J."/>
            <person name="Karaoz U."/>
            <person name="Brodie E.L."/>
            <person name="Williams K.H."/>
            <person name="Hubbard S.S."/>
            <person name="Banfield J.F."/>
        </authorList>
    </citation>
    <scope>NUCLEOTIDE SEQUENCE [LARGE SCALE GENOMIC DNA]</scope>
</reference>
<comment type="caution">
    <text evidence="2">The sequence shown here is derived from an EMBL/GenBank/DDBJ whole genome shotgun (WGS) entry which is preliminary data.</text>
</comment>
<accession>A0A1F5PKX6</accession>
<organism evidence="2 3">
    <name type="scientific">Candidatus Doudnabacteria bacterium RIFCSPHIGHO2_12_FULL_48_16</name>
    <dbReference type="NCBI Taxonomy" id="1817838"/>
    <lineage>
        <taxon>Bacteria</taxon>
        <taxon>Candidatus Doudnaibacteriota</taxon>
    </lineage>
</organism>
<name>A0A1F5PKX6_9BACT</name>
<keyword evidence="1" id="KW-0812">Transmembrane</keyword>
<proteinExistence type="predicted"/>
<gene>
    <name evidence="2" type="ORF">A3E29_02100</name>
</gene>
<dbReference type="EMBL" id="MFEY01000005">
    <property type="protein sequence ID" value="OGE90566.1"/>
    <property type="molecule type" value="Genomic_DNA"/>
</dbReference>
<dbReference type="AlphaFoldDB" id="A0A1F5PKX6"/>
<keyword evidence="1" id="KW-0472">Membrane</keyword>
<sequence>MDDLTKQDSLWHYKMTPGTGFVITLLVLALVALGERVLYDLGRLYAPLPLDYFQNLSVIVVHSFFIIPLLIVSIIVNALVGHKKEKYAIVLIPYFVLSIVLALQLILQIAIYFGFHHTSFQFYVVMTVLVAVCTIAIFYIQDKYNPKKT</sequence>
<evidence type="ECO:0000313" key="2">
    <source>
        <dbReference type="EMBL" id="OGE90566.1"/>
    </source>
</evidence>
<dbReference type="Proteomes" id="UP000177682">
    <property type="component" value="Unassembled WGS sequence"/>
</dbReference>